<feature type="domain" description="Potassium channel" evidence="2">
    <location>
        <begin position="177"/>
        <end position="224"/>
    </location>
</feature>
<comment type="caution">
    <text evidence="3">The sequence shown here is derived from an EMBL/GenBank/DDBJ whole genome shotgun (WGS) entry which is preliminary data.</text>
</comment>
<dbReference type="AlphaFoldDB" id="A0A2S5A954"/>
<gene>
    <name evidence="3" type="ORF">C3L50_11620</name>
</gene>
<evidence type="ECO:0000313" key="4">
    <source>
        <dbReference type="Proteomes" id="UP000237310"/>
    </source>
</evidence>
<feature type="transmembrane region" description="Helical" evidence="1">
    <location>
        <begin position="204"/>
        <end position="225"/>
    </location>
</feature>
<feature type="transmembrane region" description="Helical" evidence="1">
    <location>
        <begin position="50"/>
        <end position="67"/>
    </location>
</feature>
<keyword evidence="1" id="KW-0472">Membrane</keyword>
<dbReference type="Gene3D" id="1.10.287.70">
    <property type="match status" value="1"/>
</dbReference>
<organism evidence="3 4">
    <name type="scientific">Flavobacterium alvei</name>
    <dbReference type="NCBI Taxonomy" id="2080416"/>
    <lineage>
        <taxon>Bacteria</taxon>
        <taxon>Pseudomonadati</taxon>
        <taxon>Bacteroidota</taxon>
        <taxon>Flavobacteriia</taxon>
        <taxon>Flavobacteriales</taxon>
        <taxon>Flavobacteriaceae</taxon>
        <taxon>Flavobacterium</taxon>
    </lineage>
</organism>
<sequence>MKKPFLSKLKDVFSADGRKNKSAVANGILLVFTLIAIFILPIFPRESINFFYNVTITGIFVFAVFALKKHHLFFVYSAFFLSFLVWISFISNYNLLKIGFRFLNFIFLLFLVASLIGQISSTATVTVKVIVDSITGYFLLGFAFSLVVVLVSVTFPNAYNVSFSERLDSGMVEPIQDNIYYTFMTFTTTGYGDVVPTHPVSKSLAVLISASGQLYVAIIIAMLIGKYASAPSKSK</sequence>
<keyword evidence="1" id="KW-1133">Transmembrane helix</keyword>
<keyword evidence="1" id="KW-0812">Transmembrane</keyword>
<proteinExistence type="predicted"/>
<keyword evidence="4" id="KW-1185">Reference proteome</keyword>
<evidence type="ECO:0000256" key="1">
    <source>
        <dbReference type="SAM" id="Phobius"/>
    </source>
</evidence>
<dbReference type="EMBL" id="PQVG01000006">
    <property type="protein sequence ID" value="POY38777.1"/>
    <property type="molecule type" value="Genomic_DNA"/>
</dbReference>
<dbReference type="RefSeq" id="WP_103806351.1">
    <property type="nucleotide sequence ID" value="NZ_CAKZGH010000176.1"/>
</dbReference>
<evidence type="ECO:0000313" key="3">
    <source>
        <dbReference type="EMBL" id="POY38777.1"/>
    </source>
</evidence>
<dbReference type="OrthoDB" id="9799090at2"/>
<evidence type="ECO:0000259" key="2">
    <source>
        <dbReference type="Pfam" id="PF07885"/>
    </source>
</evidence>
<feature type="transmembrane region" description="Helical" evidence="1">
    <location>
        <begin position="102"/>
        <end position="125"/>
    </location>
</feature>
<dbReference type="InterPro" id="IPR013099">
    <property type="entry name" value="K_chnl_dom"/>
</dbReference>
<protein>
    <recommendedName>
        <fullName evidence="2">Potassium channel domain-containing protein</fullName>
    </recommendedName>
</protein>
<dbReference type="SUPFAM" id="SSF81324">
    <property type="entry name" value="Voltage-gated potassium channels"/>
    <property type="match status" value="1"/>
</dbReference>
<dbReference type="Pfam" id="PF07885">
    <property type="entry name" value="Ion_trans_2"/>
    <property type="match status" value="1"/>
</dbReference>
<feature type="transmembrane region" description="Helical" evidence="1">
    <location>
        <begin position="137"/>
        <end position="159"/>
    </location>
</feature>
<feature type="transmembrane region" description="Helical" evidence="1">
    <location>
        <begin position="23"/>
        <end position="44"/>
    </location>
</feature>
<name>A0A2S5A954_9FLAO</name>
<dbReference type="Proteomes" id="UP000237310">
    <property type="component" value="Unassembled WGS sequence"/>
</dbReference>
<reference evidence="3 4" key="1">
    <citation type="submission" date="2018-01" db="EMBL/GenBank/DDBJ databases">
        <authorList>
            <person name="Gaut B.S."/>
            <person name="Morton B.R."/>
            <person name="Clegg M.T."/>
            <person name="Duvall M.R."/>
        </authorList>
    </citation>
    <scope>NUCLEOTIDE SEQUENCE [LARGE SCALE GENOMIC DNA]</scope>
    <source>
        <strain evidence="3 4">HR-AY</strain>
    </source>
</reference>
<feature type="transmembrane region" description="Helical" evidence="1">
    <location>
        <begin position="74"/>
        <end position="96"/>
    </location>
</feature>
<accession>A0A2S5A954</accession>